<sequence>MKIPHALRRNLLALTLFASASPALAELPRDVQIERLDPTRIAVVWTGAAVSGEQYRVTVSDRDDAPTTNSAVSVTGAAGRVELDHAPGVRPYVRVDDGEGRQALIGERVLPLEGGINFRDLGGYPTSDGRQVRWGALFRSGAMDTLTDGDYAYLQGLGIKTICDLRASQERSAAPTQKERIAPGADYVSWDYDLDFDSSALKQAFATGGDPKEAAIRMMSSFYRTMPREFAPRYRAVFDALKAGEGLLFNCSAGKDRTGLLAALVLTTLGVVPDAVAADYAMSQRVASLQKLRQRTADPTGEKAEDPNAAFFAKLPPGAVDALMGTDPVYLFSAFDQIRADYGSIDAYIERELGVSAADRFALQARYLEPAPGAR</sequence>
<dbReference type="Pfam" id="PF13350">
    <property type="entry name" value="Y_phosphatase3"/>
    <property type="match status" value="1"/>
</dbReference>
<feature type="signal peptide" evidence="2">
    <location>
        <begin position="1"/>
        <end position="25"/>
    </location>
</feature>
<evidence type="ECO:0000313" key="4">
    <source>
        <dbReference type="EMBL" id="MEL1265093.1"/>
    </source>
</evidence>
<dbReference type="EMBL" id="JBBWWT010000005">
    <property type="protein sequence ID" value="MEL1265093.1"/>
    <property type="molecule type" value="Genomic_DNA"/>
</dbReference>
<dbReference type="Proteomes" id="UP001459204">
    <property type="component" value="Unassembled WGS sequence"/>
</dbReference>
<reference evidence="4 5" key="1">
    <citation type="submission" date="2024-04" db="EMBL/GenBank/DDBJ databases">
        <title>Draft genome sequence of Pseudoxanthomonas putridarboris WD12.</title>
        <authorList>
            <person name="Oh J."/>
        </authorList>
    </citation>
    <scope>NUCLEOTIDE SEQUENCE [LARGE SCALE GENOMIC DNA]</scope>
    <source>
        <strain evidence="4 5">WD12</strain>
    </source>
</reference>
<feature type="domain" description="Tyrosine specific protein phosphatases" evidence="3">
    <location>
        <begin position="228"/>
        <end position="296"/>
    </location>
</feature>
<evidence type="ECO:0000259" key="3">
    <source>
        <dbReference type="PROSITE" id="PS50056"/>
    </source>
</evidence>
<dbReference type="InterPro" id="IPR000387">
    <property type="entry name" value="Tyr_Pase_dom"/>
</dbReference>
<organism evidence="4 5">
    <name type="scientific">Pseudoxanthomonas putridarboris</name>
    <dbReference type="NCBI Taxonomy" id="752605"/>
    <lineage>
        <taxon>Bacteria</taxon>
        <taxon>Pseudomonadati</taxon>
        <taxon>Pseudomonadota</taxon>
        <taxon>Gammaproteobacteria</taxon>
        <taxon>Lysobacterales</taxon>
        <taxon>Lysobacteraceae</taxon>
        <taxon>Pseudoxanthomonas</taxon>
    </lineage>
</organism>
<proteinExistence type="inferred from homology"/>
<keyword evidence="5" id="KW-1185">Reference proteome</keyword>
<comment type="caution">
    <text evidence="4">The sequence shown here is derived from an EMBL/GenBank/DDBJ whole genome shotgun (WGS) entry which is preliminary data.</text>
</comment>
<dbReference type="GO" id="GO:0004725">
    <property type="term" value="F:protein tyrosine phosphatase activity"/>
    <property type="evidence" value="ECO:0007669"/>
    <property type="project" value="UniProtKB-EC"/>
</dbReference>
<evidence type="ECO:0000256" key="1">
    <source>
        <dbReference type="ARBA" id="ARBA00009580"/>
    </source>
</evidence>
<evidence type="ECO:0000256" key="2">
    <source>
        <dbReference type="SAM" id="SignalP"/>
    </source>
</evidence>
<evidence type="ECO:0000313" key="5">
    <source>
        <dbReference type="Proteomes" id="UP001459204"/>
    </source>
</evidence>
<name>A0ABU9J1I0_9GAMM</name>
<gene>
    <name evidence="4" type="ORF">AAD027_12055</name>
</gene>
<comment type="similarity">
    <text evidence="1">Belongs to the protein-tyrosine phosphatase family.</text>
</comment>
<dbReference type="RefSeq" id="WP_341726267.1">
    <property type="nucleotide sequence ID" value="NZ_JBBWWT010000005.1"/>
</dbReference>
<dbReference type="PROSITE" id="PS50056">
    <property type="entry name" value="TYR_PHOSPHATASE_2"/>
    <property type="match status" value="1"/>
</dbReference>
<keyword evidence="4" id="KW-0378">Hydrolase</keyword>
<dbReference type="InterPro" id="IPR029021">
    <property type="entry name" value="Prot-tyrosine_phosphatase-like"/>
</dbReference>
<protein>
    <submittedName>
        <fullName evidence="4">Tyrosine-protein phosphatase</fullName>
        <ecNumber evidence="4">3.1.3.48</ecNumber>
    </submittedName>
</protein>
<accession>A0ABU9J1I0</accession>
<dbReference type="PANTHER" id="PTHR31126:SF1">
    <property type="entry name" value="TYROSINE SPECIFIC PROTEIN PHOSPHATASES DOMAIN-CONTAINING PROTEIN"/>
    <property type="match status" value="1"/>
</dbReference>
<dbReference type="Gene3D" id="3.90.190.10">
    <property type="entry name" value="Protein tyrosine phosphatase superfamily"/>
    <property type="match status" value="1"/>
</dbReference>
<dbReference type="PANTHER" id="PTHR31126">
    <property type="entry name" value="TYROSINE-PROTEIN PHOSPHATASE"/>
    <property type="match status" value="1"/>
</dbReference>
<dbReference type="InterPro" id="IPR026893">
    <property type="entry name" value="Tyr/Ser_Pase_IphP-type"/>
</dbReference>
<feature type="chain" id="PRO_5047064031" evidence="2">
    <location>
        <begin position="26"/>
        <end position="375"/>
    </location>
</feature>
<dbReference type="EC" id="3.1.3.48" evidence="4"/>
<dbReference type="SUPFAM" id="SSF52799">
    <property type="entry name" value="(Phosphotyrosine protein) phosphatases II"/>
    <property type="match status" value="1"/>
</dbReference>
<keyword evidence="2" id="KW-0732">Signal</keyword>